<accession>A0A1R4JY13</accession>
<dbReference type="PROSITE" id="PS51257">
    <property type="entry name" value="PROKAR_LIPOPROTEIN"/>
    <property type="match status" value="1"/>
</dbReference>
<reference evidence="2 3" key="1">
    <citation type="submission" date="2017-02" db="EMBL/GenBank/DDBJ databases">
        <authorList>
            <person name="Peterson S.W."/>
        </authorList>
    </citation>
    <scope>NUCLEOTIDE SEQUENCE [LARGE SCALE GENOMIC DNA]</scope>
    <source>
        <strain evidence="2 3">LSP_Lj1</strain>
    </source>
</reference>
<evidence type="ECO:0000256" key="1">
    <source>
        <dbReference type="SAM" id="SignalP"/>
    </source>
</evidence>
<feature type="chain" id="PRO_5039224077" evidence="1">
    <location>
        <begin position="31"/>
        <end position="76"/>
    </location>
</feature>
<sequence length="76" mass="7425">MSNSRYSQVSRRAFLGGVSLAALTGLAACANDSTAATPTALASAGNTTSGSLPSTATATVSFTYASSGGGMVKNPY</sequence>
<feature type="signal peptide" evidence="1">
    <location>
        <begin position="1"/>
        <end position="30"/>
    </location>
</feature>
<gene>
    <name evidence="2" type="ORF">FM114_10125</name>
</gene>
<dbReference type="Proteomes" id="UP000188342">
    <property type="component" value="Unassembled WGS sequence"/>
</dbReference>
<evidence type="ECO:0000313" key="3">
    <source>
        <dbReference type="Proteomes" id="UP000188342"/>
    </source>
</evidence>
<keyword evidence="3" id="KW-1185">Reference proteome</keyword>
<dbReference type="EMBL" id="FUKQ01000036">
    <property type="protein sequence ID" value="SJN36725.1"/>
    <property type="molecule type" value="Genomic_DNA"/>
</dbReference>
<proteinExistence type="predicted"/>
<dbReference type="RefSeq" id="WP_094765035.1">
    <property type="nucleotide sequence ID" value="NZ_FUKQ01000036.1"/>
</dbReference>
<protein>
    <submittedName>
        <fullName evidence="2">Uncharacterized protein</fullName>
    </submittedName>
</protein>
<dbReference type="AlphaFoldDB" id="A0A1R4JY13"/>
<organism evidence="2 3">
    <name type="scientific">Luteococcus japonicus LSP_Lj1</name>
    <dbReference type="NCBI Taxonomy" id="1255658"/>
    <lineage>
        <taxon>Bacteria</taxon>
        <taxon>Bacillati</taxon>
        <taxon>Actinomycetota</taxon>
        <taxon>Actinomycetes</taxon>
        <taxon>Propionibacteriales</taxon>
        <taxon>Propionibacteriaceae</taxon>
        <taxon>Luteococcus</taxon>
    </lineage>
</organism>
<keyword evidence="1" id="KW-0732">Signal</keyword>
<dbReference type="PROSITE" id="PS51318">
    <property type="entry name" value="TAT"/>
    <property type="match status" value="1"/>
</dbReference>
<dbReference type="InterPro" id="IPR006311">
    <property type="entry name" value="TAT_signal"/>
</dbReference>
<name>A0A1R4JY13_9ACTN</name>
<dbReference type="STRING" id="1255658.FM114_10125"/>
<evidence type="ECO:0000313" key="2">
    <source>
        <dbReference type="EMBL" id="SJN36725.1"/>
    </source>
</evidence>